<dbReference type="GO" id="GO:0006281">
    <property type="term" value="P:DNA repair"/>
    <property type="evidence" value="ECO:0007669"/>
    <property type="project" value="InterPro"/>
</dbReference>
<dbReference type="InterPro" id="IPR043519">
    <property type="entry name" value="NT_sf"/>
</dbReference>
<dbReference type="STRING" id="70996.SE18_16835"/>
<dbReference type="InterPro" id="IPR047967">
    <property type="entry name" value="PolX_PHP"/>
</dbReference>
<dbReference type="OrthoDB" id="9808747at2"/>
<dbReference type="Pfam" id="PF14791">
    <property type="entry name" value="DNA_pol_B_thumb"/>
    <property type="match status" value="1"/>
</dbReference>
<sequence>MLSNQAIAQVFADIADALEVIGENRFRLAAYRRASDTLAAQTTSLASLREQGSLTSLPNIGEASAAIIGELLDHGHSALADQLLEKVPPGLLQILRVPEIGPKTAARLFRDEGIQDLEALFTAAQDGRLAKIKGFGAKSAAKVLSALEALQNQVLRLRLVDALPVAEELSAALAELPSVSAAQVVGSTRRYQASVGDLNFVVATLDAAATYAAIGELAQVAQATPSANGIKLLLHNGMNAWVVAVEPNQWGSALVYWTGSANHVADLNQLAEAQNWQLDPSNLPAFADEAALYQALGLDWITPELREGWGEIALAQAKQLPKLLEQSAIISDVHWHTTWSDGGASLREMVLAGIAKGYRYMAVADHSAYLGVTGGLDGERLLAQRAEIDELNQQLAAEGHDFRLLQSCEVDILPDGSLALPDEVLARLDLVVASPHVALRQARAESTARMLRAINNPYVTIIGHPTGRILNGRAGADYDMAQIIAAAAATGTVLEVNAGPERLDLDAVHVRAALAAGCNISINTDAHATAGFNNLFYGVVTARRGGVSNQQVINTWDVEALLGLRQQKLAKLGINNEA</sequence>
<dbReference type="GO" id="GO:0005829">
    <property type="term" value="C:cytosol"/>
    <property type="evidence" value="ECO:0007669"/>
    <property type="project" value="TreeGrafter"/>
</dbReference>
<keyword evidence="5" id="KW-0548">Nucleotidyltransferase</keyword>
<dbReference type="Pfam" id="PF14716">
    <property type="entry name" value="HHH_8"/>
    <property type="match status" value="1"/>
</dbReference>
<dbReference type="InterPro" id="IPR003583">
    <property type="entry name" value="Hlx-hairpin-Hlx_DNA-bd_motif"/>
</dbReference>
<evidence type="ECO:0000256" key="4">
    <source>
        <dbReference type="ARBA" id="ARBA00022679"/>
    </source>
</evidence>
<protein>
    <recommendedName>
        <fullName evidence="2">DNA-directed DNA polymerase</fullName>
        <ecNumber evidence="2">2.7.7.7</ecNumber>
    </recommendedName>
</protein>
<dbReference type="InterPro" id="IPR022311">
    <property type="entry name" value="PolX-like"/>
</dbReference>
<dbReference type="GO" id="GO:0003677">
    <property type="term" value="F:DNA binding"/>
    <property type="evidence" value="ECO:0007669"/>
    <property type="project" value="InterPro"/>
</dbReference>
<dbReference type="SMART" id="SM00481">
    <property type="entry name" value="POLIIIAc"/>
    <property type="match status" value="1"/>
</dbReference>
<dbReference type="SUPFAM" id="SSF81301">
    <property type="entry name" value="Nucleotidyltransferase"/>
    <property type="match status" value="1"/>
</dbReference>
<dbReference type="RefSeq" id="WP_054535623.1">
    <property type="nucleotide sequence ID" value="NZ_LGKP01000025.1"/>
</dbReference>
<dbReference type="PANTHER" id="PTHR36928:SF1">
    <property type="entry name" value="PHOSPHATASE YCDX-RELATED"/>
    <property type="match status" value="1"/>
</dbReference>
<keyword evidence="6" id="KW-0235">DNA replication</keyword>
<comment type="caution">
    <text evidence="12">The sequence shown here is derived from an EMBL/GenBank/DDBJ whole genome shotgun (WGS) entry which is preliminary data.</text>
</comment>
<dbReference type="CDD" id="cd07436">
    <property type="entry name" value="PHP_PolX"/>
    <property type="match status" value="1"/>
</dbReference>
<dbReference type="InterPro" id="IPR016195">
    <property type="entry name" value="Pol/histidinol_Pase-like"/>
</dbReference>
<dbReference type="InterPro" id="IPR003141">
    <property type="entry name" value="Pol/His_phosphatase_N"/>
</dbReference>
<dbReference type="InterPro" id="IPR027421">
    <property type="entry name" value="DNA_pol_lamdba_lyase_dom_sf"/>
</dbReference>
<evidence type="ECO:0000256" key="3">
    <source>
        <dbReference type="ARBA" id="ARBA00022634"/>
    </source>
</evidence>
<dbReference type="NCBIfam" id="NF006375">
    <property type="entry name" value="PRK08609.1"/>
    <property type="match status" value="1"/>
</dbReference>
<dbReference type="Gene3D" id="3.20.20.140">
    <property type="entry name" value="Metal-dependent hydrolases"/>
    <property type="match status" value="1"/>
</dbReference>
<comment type="catalytic activity">
    <reaction evidence="8">
        <text>DNA(n) + a 2'-deoxyribonucleoside 5'-triphosphate = DNA(n+1) + diphosphate</text>
        <dbReference type="Rhea" id="RHEA:22508"/>
        <dbReference type="Rhea" id="RHEA-COMP:17339"/>
        <dbReference type="Rhea" id="RHEA-COMP:17340"/>
        <dbReference type="ChEBI" id="CHEBI:33019"/>
        <dbReference type="ChEBI" id="CHEBI:61560"/>
        <dbReference type="ChEBI" id="CHEBI:173112"/>
        <dbReference type="EC" id="2.7.7.7"/>
    </reaction>
</comment>
<dbReference type="InterPro" id="IPR029398">
    <property type="entry name" value="PolB_thumb"/>
</dbReference>
<dbReference type="InterPro" id="IPR010996">
    <property type="entry name" value="HHH_MUS81"/>
</dbReference>
<proteinExistence type="predicted"/>
<evidence type="ECO:0000256" key="5">
    <source>
        <dbReference type="ARBA" id="ARBA00022695"/>
    </source>
</evidence>
<feature type="domain" description="DNA-directed DNA polymerase X" evidence="11">
    <location>
        <begin position="1"/>
        <end position="307"/>
    </location>
</feature>
<dbReference type="Gene3D" id="3.30.460.10">
    <property type="entry name" value="Beta Polymerase, domain 2"/>
    <property type="match status" value="1"/>
</dbReference>
<accession>A0A0P6XNV2</accession>
<feature type="domain" description="Helix-hairpin-helix DNA-binding motif class 1" evidence="9">
    <location>
        <begin position="92"/>
        <end position="111"/>
    </location>
</feature>
<evidence type="ECO:0000259" key="11">
    <source>
        <dbReference type="SMART" id="SM00483"/>
    </source>
</evidence>
<dbReference type="AlphaFoldDB" id="A0A0P6XNV2"/>
<evidence type="ECO:0000256" key="7">
    <source>
        <dbReference type="ARBA" id="ARBA00022932"/>
    </source>
</evidence>
<dbReference type="InterPro" id="IPR037160">
    <property type="entry name" value="DNA_Pol_thumb_sf"/>
</dbReference>
<dbReference type="InterPro" id="IPR002054">
    <property type="entry name" value="DNA-dir_DNA_pol_X"/>
</dbReference>
<dbReference type="InterPro" id="IPR010994">
    <property type="entry name" value="RuvA_2-like"/>
</dbReference>
<evidence type="ECO:0000256" key="6">
    <source>
        <dbReference type="ARBA" id="ARBA00022705"/>
    </source>
</evidence>
<dbReference type="SMART" id="SM00483">
    <property type="entry name" value="POLXc"/>
    <property type="match status" value="1"/>
</dbReference>
<comment type="cofactor">
    <cofactor evidence="1">
        <name>Mg(2+)</name>
        <dbReference type="ChEBI" id="CHEBI:18420"/>
    </cofactor>
</comment>
<keyword evidence="4" id="KW-0808">Transferase</keyword>
<dbReference type="SMART" id="SM00278">
    <property type="entry name" value="HhH1"/>
    <property type="match status" value="3"/>
</dbReference>
<dbReference type="Proteomes" id="UP000050277">
    <property type="component" value="Unassembled WGS sequence"/>
</dbReference>
<dbReference type="SUPFAM" id="SSF47781">
    <property type="entry name" value="RuvA domain 2-like"/>
    <property type="match status" value="1"/>
</dbReference>
<dbReference type="SUPFAM" id="SSF47802">
    <property type="entry name" value="DNA polymerase beta, N-terminal domain-like"/>
    <property type="match status" value="1"/>
</dbReference>
<organism evidence="12 13">
    <name type="scientific">Herpetosiphon geysericola</name>
    <dbReference type="NCBI Taxonomy" id="70996"/>
    <lineage>
        <taxon>Bacteria</taxon>
        <taxon>Bacillati</taxon>
        <taxon>Chloroflexota</taxon>
        <taxon>Chloroflexia</taxon>
        <taxon>Herpetosiphonales</taxon>
        <taxon>Herpetosiphonaceae</taxon>
        <taxon>Herpetosiphon</taxon>
    </lineage>
</organism>
<evidence type="ECO:0000259" key="9">
    <source>
        <dbReference type="SMART" id="SM00278"/>
    </source>
</evidence>
<dbReference type="GO" id="GO:0042578">
    <property type="term" value="F:phosphoric ester hydrolase activity"/>
    <property type="evidence" value="ECO:0007669"/>
    <property type="project" value="TreeGrafter"/>
</dbReference>
<evidence type="ECO:0000256" key="2">
    <source>
        <dbReference type="ARBA" id="ARBA00012417"/>
    </source>
</evidence>
<dbReference type="SUPFAM" id="SSF89550">
    <property type="entry name" value="PHP domain-like"/>
    <property type="match status" value="1"/>
</dbReference>
<evidence type="ECO:0000313" key="12">
    <source>
        <dbReference type="EMBL" id="KPL85329.1"/>
    </source>
</evidence>
<keyword evidence="13" id="KW-1185">Reference proteome</keyword>
<reference evidence="12 13" key="1">
    <citation type="submission" date="2015-07" db="EMBL/GenBank/DDBJ databases">
        <title>Whole genome sequence of Herpetosiphon geysericola DSM 7119.</title>
        <authorList>
            <person name="Hemp J."/>
            <person name="Ward L.M."/>
            <person name="Pace L.A."/>
            <person name="Fischer W.W."/>
        </authorList>
    </citation>
    <scope>NUCLEOTIDE SEQUENCE [LARGE SCALE GENOMIC DNA]</scope>
    <source>
        <strain evidence="12 13">DSM 7119</strain>
    </source>
</reference>
<evidence type="ECO:0000256" key="1">
    <source>
        <dbReference type="ARBA" id="ARBA00001946"/>
    </source>
</evidence>
<dbReference type="PANTHER" id="PTHR36928">
    <property type="entry name" value="PHOSPHATASE YCDX-RELATED"/>
    <property type="match status" value="1"/>
</dbReference>
<feature type="domain" description="Helix-hairpin-helix DNA-binding motif class 1" evidence="9">
    <location>
        <begin position="127"/>
        <end position="146"/>
    </location>
</feature>
<name>A0A0P6XNV2_9CHLR</name>
<dbReference type="PIRSF" id="PIRSF005047">
    <property type="entry name" value="UCP005047_YshC"/>
    <property type="match status" value="1"/>
</dbReference>
<gene>
    <name evidence="12" type="ORF">SE18_16835</name>
</gene>
<dbReference type="EC" id="2.7.7.7" evidence="2"/>
<dbReference type="GO" id="GO:0008270">
    <property type="term" value="F:zinc ion binding"/>
    <property type="evidence" value="ECO:0007669"/>
    <property type="project" value="TreeGrafter"/>
</dbReference>
<dbReference type="EMBL" id="LGKP01000025">
    <property type="protein sequence ID" value="KPL85329.1"/>
    <property type="molecule type" value="Genomic_DNA"/>
</dbReference>
<evidence type="ECO:0000256" key="8">
    <source>
        <dbReference type="ARBA" id="ARBA00049244"/>
    </source>
</evidence>
<feature type="domain" description="Polymerase/histidinol phosphatase N-terminal" evidence="10">
    <location>
        <begin position="331"/>
        <end position="414"/>
    </location>
</feature>
<dbReference type="Pfam" id="PF14520">
    <property type="entry name" value="HHH_5"/>
    <property type="match status" value="1"/>
</dbReference>
<feature type="domain" description="Helix-hairpin-helix DNA-binding motif class 1" evidence="9">
    <location>
        <begin position="52"/>
        <end position="70"/>
    </location>
</feature>
<keyword evidence="3" id="KW-0237">DNA synthesis</keyword>
<dbReference type="Gene3D" id="1.10.150.110">
    <property type="entry name" value="DNA polymerase beta, N-terminal domain-like"/>
    <property type="match status" value="1"/>
</dbReference>
<keyword evidence="7" id="KW-0239">DNA-directed DNA polymerase</keyword>
<dbReference type="InterPro" id="IPR050243">
    <property type="entry name" value="PHP_phosphatase"/>
</dbReference>
<evidence type="ECO:0000313" key="13">
    <source>
        <dbReference type="Proteomes" id="UP000050277"/>
    </source>
</evidence>
<dbReference type="GO" id="GO:0003887">
    <property type="term" value="F:DNA-directed DNA polymerase activity"/>
    <property type="evidence" value="ECO:0007669"/>
    <property type="project" value="UniProtKB-KW"/>
</dbReference>
<dbReference type="Gene3D" id="1.10.150.20">
    <property type="entry name" value="5' to 3' exonuclease, C-terminal subdomain"/>
    <property type="match status" value="1"/>
</dbReference>
<evidence type="ECO:0000259" key="10">
    <source>
        <dbReference type="SMART" id="SM00481"/>
    </source>
</evidence>
<dbReference type="Gene3D" id="3.30.210.10">
    <property type="entry name" value="DNA polymerase, thumb domain"/>
    <property type="match status" value="1"/>
</dbReference>